<evidence type="ECO:0000256" key="2">
    <source>
        <dbReference type="ARBA" id="ARBA00023052"/>
    </source>
</evidence>
<dbReference type="InterPro" id="IPR012000">
    <property type="entry name" value="Thiamin_PyroP_enz_cen_dom"/>
</dbReference>
<accession>A0A543KRR7</accession>
<dbReference type="GO" id="GO:0003984">
    <property type="term" value="F:acetolactate synthase activity"/>
    <property type="evidence" value="ECO:0007669"/>
    <property type="project" value="TreeGrafter"/>
</dbReference>
<name>A0A543KRR7_9MICO</name>
<dbReference type="EMBL" id="VFPU01000001">
    <property type="protein sequence ID" value="TQM97773.1"/>
    <property type="molecule type" value="Genomic_DNA"/>
</dbReference>
<evidence type="ECO:0000259" key="4">
    <source>
        <dbReference type="Pfam" id="PF00205"/>
    </source>
</evidence>
<dbReference type="InterPro" id="IPR045229">
    <property type="entry name" value="TPP_enz"/>
</dbReference>
<dbReference type="GO" id="GO:0000287">
    <property type="term" value="F:magnesium ion binding"/>
    <property type="evidence" value="ECO:0007669"/>
    <property type="project" value="InterPro"/>
</dbReference>
<evidence type="ECO:0000256" key="3">
    <source>
        <dbReference type="RuleBase" id="RU362132"/>
    </source>
</evidence>
<dbReference type="Gene3D" id="3.40.50.970">
    <property type="match status" value="2"/>
</dbReference>
<keyword evidence="8" id="KW-1185">Reference proteome</keyword>
<dbReference type="GO" id="GO:0050660">
    <property type="term" value="F:flavin adenine dinucleotide binding"/>
    <property type="evidence" value="ECO:0007669"/>
    <property type="project" value="TreeGrafter"/>
</dbReference>
<dbReference type="GO" id="GO:0030976">
    <property type="term" value="F:thiamine pyrophosphate binding"/>
    <property type="evidence" value="ECO:0007669"/>
    <property type="project" value="InterPro"/>
</dbReference>
<evidence type="ECO:0000259" key="5">
    <source>
        <dbReference type="Pfam" id="PF02775"/>
    </source>
</evidence>
<dbReference type="Pfam" id="PF02776">
    <property type="entry name" value="TPP_enzyme_N"/>
    <property type="match status" value="1"/>
</dbReference>
<dbReference type="CDD" id="cd07035">
    <property type="entry name" value="TPP_PYR_POX_like"/>
    <property type="match status" value="1"/>
</dbReference>
<dbReference type="PANTHER" id="PTHR18968">
    <property type="entry name" value="THIAMINE PYROPHOSPHATE ENZYMES"/>
    <property type="match status" value="1"/>
</dbReference>
<dbReference type="InterPro" id="IPR029035">
    <property type="entry name" value="DHS-like_NAD/FAD-binding_dom"/>
</dbReference>
<organism evidence="7 8">
    <name type="scientific">Ornithinimicrobium humiphilum</name>
    <dbReference type="NCBI Taxonomy" id="125288"/>
    <lineage>
        <taxon>Bacteria</taxon>
        <taxon>Bacillati</taxon>
        <taxon>Actinomycetota</taxon>
        <taxon>Actinomycetes</taxon>
        <taxon>Micrococcales</taxon>
        <taxon>Ornithinimicrobiaceae</taxon>
        <taxon>Ornithinimicrobium</taxon>
    </lineage>
</organism>
<gene>
    <name evidence="7" type="ORF">FB476_2698</name>
</gene>
<sequence length="542" mass="56796">MKVYAALARQLAHLGVTDVFGLMGDGNLKLIPTLVHDHAVRVHSARHEAAAVAMADGWARRTGGVGVCTVTQGPGLTNAITALVTAHRGRTPLVAFVGDTPLSVRGLPQDIDQAPLIAAAGLTRAPFHPATAHADVAAAWRTALDTRRPVVLSLPTDVQELEAGDNLRPLPPSTRPRVVPGDLTAAVEALEASRRPLVVAGRGALESADREDVVRLADHVGALLATSLPVKGWFAGHPYAVGVAGGFAHEEMRDLMHEADCVLALGASLNHFTTRGSSLFGRDAVIVQVDETSAAHGRYTRFDVPVVGDAGLVARQLTARVSPGRRWRTGEVRERIALGTRPPADASDERGLDPRLVARSLADALPDDCVVAVDGGHFMGFPSMDIPVTDPRRYVFTLDFGSIGLGLAAAVGAAVADPTRPVLAAVGDGGLLMSLGELDTVARSGLPIVVAVFNDGAYGAELHFLRMSGIPEETSRFPGTAPLAPVAEALGLRAMAVTDHAGLEQARDLLSGGVTGPVLLDFRVTDTVRAAWLEEAFQRGTH</sequence>
<evidence type="ECO:0000259" key="6">
    <source>
        <dbReference type="Pfam" id="PF02776"/>
    </source>
</evidence>
<comment type="caution">
    <text evidence="7">The sequence shown here is derived from an EMBL/GenBank/DDBJ whole genome shotgun (WGS) entry which is preliminary data.</text>
</comment>
<evidence type="ECO:0000313" key="7">
    <source>
        <dbReference type="EMBL" id="TQM97773.1"/>
    </source>
</evidence>
<dbReference type="InterPro" id="IPR012001">
    <property type="entry name" value="Thiamin_PyroP_enz_TPP-bd_dom"/>
</dbReference>
<proteinExistence type="inferred from homology"/>
<feature type="domain" description="Thiamine pyrophosphate enzyme TPP-binding" evidence="5">
    <location>
        <begin position="386"/>
        <end position="521"/>
    </location>
</feature>
<dbReference type="SUPFAM" id="SSF52467">
    <property type="entry name" value="DHS-like NAD/FAD-binding domain"/>
    <property type="match status" value="1"/>
</dbReference>
<keyword evidence="2 3" id="KW-0786">Thiamine pyrophosphate</keyword>
<dbReference type="Gene3D" id="3.40.50.1220">
    <property type="entry name" value="TPP-binding domain"/>
    <property type="match status" value="1"/>
</dbReference>
<reference evidence="7 8" key="1">
    <citation type="submission" date="2019-06" db="EMBL/GenBank/DDBJ databases">
        <title>Sequencing the genomes of 1000 actinobacteria strains.</title>
        <authorList>
            <person name="Klenk H.-P."/>
        </authorList>
    </citation>
    <scope>NUCLEOTIDE SEQUENCE [LARGE SCALE GENOMIC DNA]</scope>
    <source>
        <strain evidence="7 8">DSM 12362</strain>
    </source>
</reference>
<dbReference type="SUPFAM" id="SSF52518">
    <property type="entry name" value="Thiamin diphosphate-binding fold (THDP-binding)"/>
    <property type="match status" value="2"/>
</dbReference>
<dbReference type="RefSeq" id="WP_170233620.1">
    <property type="nucleotide sequence ID" value="NZ_BAAAIL010000001.1"/>
</dbReference>
<dbReference type="InterPro" id="IPR029061">
    <property type="entry name" value="THDP-binding"/>
</dbReference>
<feature type="domain" description="Thiamine pyrophosphate enzyme central" evidence="4">
    <location>
        <begin position="184"/>
        <end position="317"/>
    </location>
</feature>
<dbReference type="InterPro" id="IPR011766">
    <property type="entry name" value="TPP_enzyme_TPP-bd"/>
</dbReference>
<dbReference type="Pfam" id="PF00205">
    <property type="entry name" value="TPP_enzyme_M"/>
    <property type="match status" value="1"/>
</dbReference>
<evidence type="ECO:0000256" key="1">
    <source>
        <dbReference type="ARBA" id="ARBA00007812"/>
    </source>
</evidence>
<dbReference type="GO" id="GO:0009097">
    <property type="term" value="P:isoleucine biosynthetic process"/>
    <property type="evidence" value="ECO:0007669"/>
    <property type="project" value="TreeGrafter"/>
</dbReference>
<dbReference type="GO" id="GO:0005948">
    <property type="term" value="C:acetolactate synthase complex"/>
    <property type="evidence" value="ECO:0007669"/>
    <property type="project" value="TreeGrafter"/>
</dbReference>
<dbReference type="AlphaFoldDB" id="A0A543KRR7"/>
<dbReference type="Pfam" id="PF02775">
    <property type="entry name" value="TPP_enzyme_C"/>
    <property type="match status" value="1"/>
</dbReference>
<evidence type="ECO:0000313" key="8">
    <source>
        <dbReference type="Proteomes" id="UP000315133"/>
    </source>
</evidence>
<dbReference type="PANTHER" id="PTHR18968:SF13">
    <property type="entry name" value="ACETOLACTATE SYNTHASE CATALYTIC SUBUNIT, MITOCHONDRIAL"/>
    <property type="match status" value="1"/>
</dbReference>
<comment type="similarity">
    <text evidence="1 3">Belongs to the TPP enzyme family.</text>
</comment>
<dbReference type="CDD" id="cd00568">
    <property type="entry name" value="TPP_enzymes"/>
    <property type="match status" value="1"/>
</dbReference>
<protein>
    <submittedName>
        <fullName evidence="7">Thiamine pyrophosphate-dependent acetolactate synthase large subunit-like protein</fullName>
    </submittedName>
</protein>
<dbReference type="Proteomes" id="UP000315133">
    <property type="component" value="Unassembled WGS sequence"/>
</dbReference>
<dbReference type="GO" id="GO:0009099">
    <property type="term" value="P:L-valine biosynthetic process"/>
    <property type="evidence" value="ECO:0007669"/>
    <property type="project" value="TreeGrafter"/>
</dbReference>
<feature type="domain" description="Thiamine pyrophosphate enzyme N-terminal TPP-binding" evidence="6">
    <location>
        <begin position="1"/>
        <end position="114"/>
    </location>
</feature>